<evidence type="ECO:0000256" key="3">
    <source>
        <dbReference type="ARBA" id="ARBA00016337"/>
    </source>
</evidence>
<dbReference type="SUPFAM" id="SSF143631">
    <property type="entry name" value="ApbE-like"/>
    <property type="match status" value="2"/>
</dbReference>
<keyword evidence="7" id="KW-0274">FAD</keyword>
<dbReference type="RefSeq" id="WP_207418436.1">
    <property type="nucleotide sequence ID" value="NZ_CP071755.2"/>
</dbReference>
<organism evidence="12">
    <name type="scientific">Burkholderia pseudomallei</name>
    <name type="common">Pseudomonas pseudomallei</name>
    <dbReference type="NCBI Taxonomy" id="28450"/>
    <lineage>
        <taxon>Bacteria</taxon>
        <taxon>Pseudomonadati</taxon>
        <taxon>Pseudomonadota</taxon>
        <taxon>Betaproteobacteria</taxon>
        <taxon>Burkholderiales</taxon>
        <taxon>Burkholderiaceae</taxon>
        <taxon>Burkholderia</taxon>
        <taxon>pseudomallei group</taxon>
    </lineage>
</organism>
<dbReference type="PANTHER" id="PTHR30040">
    <property type="entry name" value="THIAMINE BIOSYNTHESIS LIPOPROTEIN APBE"/>
    <property type="match status" value="1"/>
</dbReference>
<reference evidence="12" key="1">
    <citation type="submission" date="2021-03" db="EMBL/GenBank/DDBJ databases">
        <title>Complete genome of Burkholderia pseudomallei_VBP364.</title>
        <authorList>
            <person name="Balaji V."/>
            <person name="Yamuna B."/>
            <person name="Monisha P."/>
        </authorList>
    </citation>
    <scope>NUCLEOTIDE SEQUENCE</scope>
    <source>
        <strain evidence="12">VBP364</strain>
    </source>
</reference>
<evidence type="ECO:0000256" key="6">
    <source>
        <dbReference type="ARBA" id="ARBA00022723"/>
    </source>
</evidence>
<keyword evidence="4" id="KW-0285">Flavoprotein</keyword>
<comment type="cofactor">
    <cofactor evidence="1">
        <name>Mg(2+)</name>
        <dbReference type="ChEBI" id="CHEBI:18420"/>
    </cofactor>
</comment>
<evidence type="ECO:0000256" key="11">
    <source>
        <dbReference type="SAM" id="MobiDB-lite"/>
    </source>
</evidence>
<dbReference type="InterPro" id="IPR003374">
    <property type="entry name" value="ApbE-like_sf"/>
</dbReference>
<feature type="region of interest" description="Disordered" evidence="11">
    <location>
        <begin position="172"/>
        <end position="204"/>
    </location>
</feature>
<dbReference type="Gene3D" id="3.10.520.10">
    <property type="entry name" value="ApbE-like domains"/>
    <property type="match status" value="1"/>
</dbReference>
<feature type="compositionally biased region" description="Basic and acidic residues" evidence="11">
    <location>
        <begin position="172"/>
        <end position="191"/>
    </location>
</feature>
<proteinExistence type="predicted"/>
<evidence type="ECO:0000256" key="8">
    <source>
        <dbReference type="ARBA" id="ARBA00022842"/>
    </source>
</evidence>
<dbReference type="EC" id="2.7.1.180" evidence="2"/>
<dbReference type="Pfam" id="PF02424">
    <property type="entry name" value="ApbE"/>
    <property type="match status" value="2"/>
</dbReference>
<dbReference type="GO" id="GO:0016740">
    <property type="term" value="F:transferase activity"/>
    <property type="evidence" value="ECO:0007669"/>
    <property type="project" value="UniProtKB-KW"/>
</dbReference>
<dbReference type="GO" id="GO:0046872">
    <property type="term" value="F:metal ion binding"/>
    <property type="evidence" value="ECO:0007669"/>
    <property type="project" value="UniProtKB-KW"/>
</dbReference>
<protein>
    <recommendedName>
        <fullName evidence="3">FAD:protein FMN transferase</fullName>
        <ecNumber evidence="2">2.7.1.180</ecNumber>
    </recommendedName>
    <alternativeName>
        <fullName evidence="9">Flavin transferase</fullName>
    </alternativeName>
</protein>
<dbReference type="InterPro" id="IPR024932">
    <property type="entry name" value="ApbE"/>
</dbReference>
<gene>
    <name evidence="12" type="ORF">J3D99_26725</name>
</gene>
<keyword evidence="5 12" id="KW-0808">Transferase</keyword>
<evidence type="ECO:0000256" key="7">
    <source>
        <dbReference type="ARBA" id="ARBA00022827"/>
    </source>
</evidence>
<keyword evidence="6" id="KW-0479">Metal-binding</keyword>
<evidence type="ECO:0000256" key="2">
    <source>
        <dbReference type="ARBA" id="ARBA00011955"/>
    </source>
</evidence>
<evidence type="ECO:0000256" key="4">
    <source>
        <dbReference type="ARBA" id="ARBA00022630"/>
    </source>
</evidence>
<sequence>MSKTSIEWSPGARLNRCRASGATMGTRYGAQFYAPPTADARAIAAALDAAVRAVDAQMSNWKADSDLSRLNRATPGSWTPICANLAAVLVRAREIGRETDNAFNIGVGTLVDRWGFGPGAAANRQADNERAANRQAAGRHTVDRHTVDRRTVARHMVARHMVARHMVARHMVDRHTADRQTKDGRTPDRQPARPAGPANGLSGAIDARRRASILRGPVPSPCRPIDELLEVDVARGRARRLADVAFDLCGIAKGFGVDELARVLDRHDIGAWLVGIDGELRARGCKPDGSPWAIALEAPDYDRRGAMGAIDLVDAAVATSGDYRHWADFGGERLSHTMDPRAGAPLRGDIASVTVVAPTCTDADAYATALMVLGAQAGRAHAERHGLDALFVVRDGDALRTIGCGAFADAGPAG</sequence>
<keyword evidence="8" id="KW-0460">Magnesium</keyword>
<evidence type="ECO:0000313" key="12">
    <source>
        <dbReference type="EMBL" id="QTB61433.1"/>
    </source>
</evidence>
<evidence type="ECO:0000256" key="1">
    <source>
        <dbReference type="ARBA" id="ARBA00001946"/>
    </source>
</evidence>
<evidence type="ECO:0000256" key="5">
    <source>
        <dbReference type="ARBA" id="ARBA00022679"/>
    </source>
</evidence>
<accession>A0A8A4DRG7</accession>
<evidence type="ECO:0000256" key="9">
    <source>
        <dbReference type="ARBA" id="ARBA00031306"/>
    </source>
</evidence>
<comment type="catalytic activity">
    <reaction evidence="10">
        <text>L-threonyl-[protein] + FAD = FMN-L-threonyl-[protein] + AMP + H(+)</text>
        <dbReference type="Rhea" id="RHEA:36847"/>
        <dbReference type="Rhea" id="RHEA-COMP:11060"/>
        <dbReference type="Rhea" id="RHEA-COMP:11061"/>
        <dbReference type="ChEBI" id="CHEBI:15378"/>
        <dbReference type="ChEBI" id="CHEBI:30013"/>
        <dbReference type="ChEBI" id="CHEBI:57692"/>
        <dbReference type="ChEBI" id="CHEBI:74257"/>
        <dbReference type="ChEBI" id="CHEBI:456215"/>
        <dbReference type="EC" id="2.7.1.180"/>
    </reaction>
</comment>
<name>A0A8A4DRG7_BURPE</name>
<dbReference type="AlphaFoldDB" id="A0A8A4DRG7"/>
<dbReference type="PANTHER" id="PTHR30040:SF2">
    <property type="entry name" value="FAD:PROTEIN FMN TRANSFERASE"/>
    <property type="match status" value="1"/>
</dbReference>
<evidence type="ECO:0000256" key="10">
    <source>
        <dbReference type="ARBA" id="ARBA00048540"/>
    </source>
</evidence>
<dbReference type="EMBL" id="CP071754">
    <property type="protein sequence ID" value="QTB61433.1"/>
    <property type="molecule type" value="Genomic_DNA"/>
</dbReference>